<reference evidence="2" key="3">
    <citation type="submission" date="2025-09" db="UniProtKB">
        <authorList>
            <consortium name="Ensembl"/>
        </authorList>
    </citation>
    <scope>IDENTIFICATION</scope>
</reference>
<dbReference type="InterPro" id="IPR029071">
    <property type="entry name" value="Ubiquitin-like_domsf"/>
</dbReference>
<evidence type="ECO:0000259" key="1">
    <source>
        <dbReference type="PROSITE" id="PS50053"/>
    </source>
</evidence>
<dbReference type="CDD" id="cd17039">
    <property type="entry name" value="Ubl_ubiquitin_like"/>
    <property type="match status" value="1"/>
</dbReference>
<dbReference type="InterPro" id="IPR000626">
    <property type="entry name" value="Ubiquitin-like_dom"/>
</dbReference>
<organism evidence="2 3">
    <name type="scientific">Sparus aurata</name>
    <name type="common">Gilthead sea bream</name>
    <dbReference type="NCBI Taxonomy" id="8175"/>
    <lineage>
        <taxon>Eukaryota</taxon>
        <taxon>Metazoa</taxon>
        <taxon>Chordata</taxon>
        <taxon>Craniata</taxon>
        <taxon>Vertebrata</taxon>
        <taxon>Euteleostomi</taxon>
        <taxon>Actinopterygii</taxon>
        <taxon>Neopterygii</taxon>
        <taxon>Teleostei</taxon>
        <taxon>Neoteleostei</taxon>
        <taxon>Acanthomorphata</taxon>
        <taxon>Eupercaria</taxon>
        <taxon>Spariformes</taxon>
        <taxon>Sparidae</taxon>
        <taxon>Sparus</taxon>
    </lineage>
</organism>
<dbReference type="Gene3D" id="3.10.20.90">
    <property type="entry name" value="Phosphatidylinositol 3-kinase Catalytic Subunit, Chain A, domain 1"/>
    <property type="match status" value="1"/>
</dbReference>
<dbReference type="Ensembl" id="ENSSAUT00010020189.1">
    <property type="protein sequence ID" value="ENSSAUP00010019085.1"/>
    <property type="gene ID" value="ENSSAUG00010008627.1"/>
</dbReference>
<reference evidence="2" key="1">
    <citation type="submission" date="2021-04" db="EMBL/GenBank/DDBJ databases">
        <authorList>
            <consortium name="Wellcome Sanger Institute Data Sharing"/>
        </authorList>
    </citation>
    <scope>NUCLEOTIDE SEQUENCE [LARGE SCALE GENOMIC DNA]</scope>
</reference>
<dbReference type="GeneTree" id="ENSGT01120000273238"/>
<proteinExistence type="predicted"/>
<evidence type="ECO:0000313" key="3">
    <source>
        <dbReference type="Proteomes" id="UP000472265"/>
    </source>
</evidence>
<protein>
    <recommendedName>
        <fullName evidence="1">Ubiquitin-like domain-containing protein</fullName>
    </recommendedName>
</protein>
<dbReference type="Pfam" id="PF00240">
    <property type="entry name" value="ubiquitin"/>
    <property type="match status" value="1"/>
</dbReference>
<dbReference type="AlphaFoldDB" id="A0A671V2I2"/>
<sequence length="91" mass="10031">MAVKVFVKTLTGETLTFIFTEEEFKRTRVLQLKTKITQTGGIPGKISLGYRLSFNGRELEDQRLLSDCGVKPEDTIHMIPGGNGAGVCTIQ</sequence>
<dbReference type="InParanoid" id="A0A671V2I2"/>
<keyword evidence="3" id="KW-1185">Reference proteome</keyword>
<dbReference type="SUPFAM" id="SSF54236">
    <property type="entry name" value="Ubiquitin-like"/>
    <property type="match status" value="1"/>
</dbReference>
<dbReference type="Proteomes" id="UP000472265">
    <property type="component" value="Chromosome 10"/>
</dbReference>
<dbReference type="SMART" id="SM00213">
    <property type="entry name" value="UBQ"/>
    <property type="match status" value="1"/>
</dbReference>
<reference evidence="2" key="2">
    <citation type="submission" date="2025-08" db="UniProtKB">
        <authorList>
            <consortium name="Ensembl"/>
        </authorList>
    </citation>
    <scope>IDENTIFICATION</scope>
</reference>
<feature type="domain" description="Ubiquitin-like" evidence="1">
    <location>
        <begin position="3"/>
        <end position="85"/>
    </location>
</feature>
<evidence type="ECO:0000313" key="2">
    <source>
        <dbReference type="Ensembl" id="ENSSAUP00010019085.1"/>
    </source>
</evidence>
<dbReference type="PROSITE" id="PS50053">
    <property type="entry name" value="UBIQUITIN_2"/>
    <property type="match status" value="1"/>
</dbReference>
<accession>A0A671V2I2</accession>
<name>A0A671V2I2_SPAAU</name>